<organism evidence="11">
    <name type="scientific">marine metagenome</name>
    <dbReference type="NCBI Taxonomy" id="408172"/>
    <lineage>
        <taxon>unclassified sequences</taxon>
        <taxon>metagenomes</taxon>
        <taxon>ecological metagenomes</taxon>
    </lineage>
</organism>
<comment type="pathway">
    <text evidence="1">Cofactor biosynthesis; FAD biosynthesis; FAD from FMN: step 1/1.</text>
</comment>
<dbReference type="GO" id="GO:0009231">
    <property type="term" value="P:riboflavin biosynthetic process"/>
    <property type="evidence" value="ECO:0007669"/>
    <property type="project" value="InterPro"/>
</dbReference>
<feature type="non-terminal residue" evidence="11">
    <location>
        <position position="83"/>
    </location>
</feature>
<keyword evidence="7" id="KW-0547">Nucleotide-binding</keyword>
<keyword evidence="8" id="KW-0274">FAD</keyword>
<keyword evidence="9" id="KW-0067">ATP-binding</keyword>
<evidence type="ECO:0000256" key="2">
    <source>
        <dbReference type="ARBA" id="ARBA00012393"/>
    </source>
</evidence>
<evidence type="ECO:0000259" key="10">
    <source>
        <dbReference type="Pfam" id="PF06574"/>
    </source>
</evidence>
<protein>
    <recommendedName>
        <fullName evidence="2">FAD synthase</fullName>
        <ecNumber evidence="2">2.7.7.2</ecNumber>
    </recommendedName>
</protein>
<dbReference type="InterPro" id="IPR015864">
    <property type="entry name" value="FAD_synthase"/>
</dbReference>
<evidence type="ECO:0000256" key="3">
    <source>
        <dbReference type="ARBA" id="ARBA00022630"/>
    </source>
</evidence>
<keyword evidence="3" id="KW-0285">Flavoprotein</keyword>
<evidence type="ECO:0000313" key="11">
    <source>
        <dbReference type="EMBL" id="SVC73360.1"/>
    </source>
</evidence>
<dbReference type="Pfam" id="PF06574">
    <property type="entry name" value="FAD_syn"/>
    <property type="match status" value="1"/>
</dbReference>
<dbReference type="AlphaFoldDB" id="A0A382PKT6"/>
<keyword evidence="4" id="KW-0288">FMN</keyword>
<dbReference type="Gene3D" id="3.40.50.620">
    <property type="entry name" value="HUPs"/>
    <property type="match status" value="1"/>
</dbReference>
<evidence type="ECO:0000256" key="4">
    <source>
        <dbReference type="ARBA" id="ARBA00022643"/>
    </source>
</evidence>
<dbReference type="SUPFAM" id="SSF52374">
    <property type="entry name" value="Nucleotidylyl transferase"/>
    <property type="match status" value="1"/>
</dbReference>
<reference evidence="11" key="1">
    <citation type="submission" date="2018-05" db="EMBL/GenBank/DDBJ databases">
        <authorList>
            <person name="Lanie J.A."/>
            <person name="Ng W.-L."/>
            <person name="Kazmierczak K.M."/>
            <person name="Andrzejewski T.M."/>
            <person name="Davidsen T.M."/>
            <person name="Wayne K.J."/>
            <person name="Tettelin H."/>
            <person name="Glass J.I."/>
            <person name="Rusch D."/>
            <person name="Podicherti R."/>
            <person name="Tsui H.-C.T."/>
            <person name="Winkler M.E."/>
        </authorList>
    </citation>
    <scope>NUCLEOTIDE SEQUENCE</scope>
</reference>
<keyword evidence="5" id="KW-0808">Transferase</keyword>
<dbReference type="EC" id="2.7.7.2" evidence="2"/>
<keyword evidence="6" id="KW-0548">Nucleotidyltransferase</keyword>
<evidence type="ECO:0000256" key="7">
    <source>
        <dbReference type="ARBA" id="ARBA00022741"/>
    </source>
</evidence>
<evidence type="ECO:0000256" key="5">
    <source>
        <dbReference type="ARBA" id="ARBA00022679"/>
    </source>
</evidence>
<dbReference type="GO" id="GO:0006747">
    <property type="term" value="P:FAD biosynthetic process"/>
    <property type="evidence" value="ECO:0007669"/>
    <property type="project" value="UniProtKB-UniPathway"/>
</dbReference>
<evidence type="ECO:0000256" key="9">
    <source>
        <dbReference type="ARBA" id="ARBA00022840"/>
    </source>
</evidence>
<name>A0A382PKT6_9ZZZZ</name>
<gene>
    <name evidence="11" type="ORF">METZ01_LOCUS326214</name>
</gene>
<evidence type="ECO:0000256" key="6">
    <source>
        <dbReference type="ARBA" id="ARBA00022695"/>
    </source>
</evidence>
<proteinExistence type="predicted"/>
<dbReference type="GO" id="GO:0003919">
    <property type="term" value="F:FMN adenylyltransferase activity"/>
    <property type="evidence" value="ECO:0007669"/>
    <property type="project" value="UniProtKB-EC"/>
</dbReference>
<feature type="domain" description="FAD synthetase" evidence="10">
    <location>
        <begin position="1"/>
        <end position="78"/>
    </location>
</feature>
<evidence type="ECO:0000256" key="8">
    <source>
        <dbReference type="ARBA" id="ARBA00022827"/>
    </source>
</evidence>
<dbReference type="GO" id="GO:0005524">
    <property type="term" value="F:ATP binding"/>
    <property type="evidence" value="ECO:0007669"/>
    <property type="project" value="UniProtKB-KW"/>
</dbReference>
<feature type="non-terminal residue" evidence="11">
    <location>
        <position position="1"/>
    </location>
</feature>
<evidence type="ECO:0000256" key="1">
    <source>
        <dbReference type="ARBA" id="ARBA00004726"/>
    </source>
</evidence>
<dbReference type="InterPro" id="IPR014729">
    <property type="entry name" value="Rossmann-like_a/b/a_fold"/>
</dbReference>
<dbReference type="UniPathway" id="UPA00277">
    <property type="reaction ID" value="UER00407"/>
</dbReference>
<dbReference type="EMBL" id="UINC01107753">
    <property type="protein sequence ID" value="SVC73360.1"/>
    <property type="molecule type" value="Genomic_DNA"/>
</dbReference>
<accession>A0A382PKT6</accession>
<sequence>VVVIPFNKEFSQIKADTFLNEIVVKLFKPSCVIVGYDHHFGFQREGSPKFLTQYGKEYGFDVDVVDPITDENVIISSTHIRGL</sequence>